<dbReference type="AlphaFoldDB" id="A0A6G0U002"/>
<reference evidence="1 2" key="1">
    <citation type="submission" date="2019-08" db="EMBL/GenBank/DDBJ databases">
        <title>The genome of the soybean aphid Biotype 1, its phylome, world population structure and adaptation to the North American continent.</title>
        <authorList>
            <person name="Giordano R."/>
            <person name="Donthu R.K."/>
            <person name="Hernandez A.G."/>
            <person name="Wright C.L."/>
            <person name="Zimin A.V."/>
        </authorList>
    </citation>
    <scope>NUCLEOTIDE SEQUENCE [LARGE SCALE GENOMIC DNA]</scope>
    <source>
        <tissue evidence="1">Whole aphids</tissue>
    </source>
</reference>
<sequence>MKSLVMLLTKCSLMESKKYILNEVMNAYSIICRNNSTISNFGVVFRWKSEYPWCIIEIKSKHFPTVLKKLRKKKVTEKREFLRKASKYRLNYRSLNNGSKPQNLTTANHRKIIIRYIKKTSRNVLSDPSFLFGHVLMSSKKPSSTFSIARNGNSKNDFNQMPNSSPSIKYEVLKILCSYI</sequence>
<dbReference type="Proteomes" id="UP000475862">
    <property type="component" value="Unassembled WGS sequence"/>
</dbReference>
<name>A0A6G0U002_APHGL</name>
<comment type="caution">
    <text evidence="1">The sequence shown here is derived from an EMBL/GenBank/DDBJ whole genome shotgun (WGS) entry which is preliminary data.</text>
</comment>
<protein>
    <submittedName>
        <fullName evidence="1">Uncharacterized protein</fullName>
    </submittedName>
</protein>
<dbReference type="EMBL" id="VYZN01000010">
    <property type="protein sequence ID" value="KAE9542441.1"/>
    <property type="molecule type" value="Genomic_DNA"/>
</dbReference>
<gene>
    <name evidence="1" type="ORF">AGLY_003302</name>
</gene>
<accession>A0A6G0U002</accession>
<proteinExistence type="predicted"/>
<evidence type="ECO:0000313" key="1">
    <source>
        <dbReference type="EMBL" id="KAE9542441.1"/>
    </source>
</evidence>
<organism evidence="1 2">
    <name type="scientific">Aphis glycines</name>
    <name type="common">Soybean aphid</name>
    <dbReference type="NCBI Taxonomy" id="307491"/>
    <lineage>
        <taxon>Eukaryota</taxon>
        <taxon>Metazoa</taxon>
        <taxon>Ecdysozoa</taxon>
        <taxon>Arthropoda</taxon>
        <taxon>Hexapoda</taxon>
        <taxon>Insecta</taxon>
        <taxon>Pterygota</taxon>
        <taxon>Neoptera</taxon>
        <taxon>Paraneoptera</taxon>
        <taxon>Hemiptera</taxon>
        <taxon>Sternorrhyncha</taxon>
        <taxon>Aphidomorpha</taxon>
        <taxon>Aphidoidea</taxon>
        <taxon>Aphididae</taxon>
        <taxon>Aphidini</taxon>
        <taxon>Aphis</taxon>
        <taxon>Aphis</taxon>
    </lineage>
</organism>
<keyword evidence="2" id="KW-1185">Reference proteome</keyword>
<evidence type="ECO:0000313" key="2">
    <source>
        <dbReference type="Proteomes" id="UP000475862"/>
    </source>
</evidence>